<keyword evidence="3" id="KW-0808">Transferase</keyword>
<dbReference type="GO" id="GO:0016757">
    <property type="term" value="F:glycosyltransferase activity"/>
    <property type="evidence" value="ECO:0007669"/>
    <property type="project" value="InterPro"/>
</dbReference>
<dbReference type="AlphaFoldDB" id="A0A7H1MKW7"/>
<dbReference type="RefSeq" id="WP_006845827.1">
    <property type="nucleotide sequence ID" value="NZ_CP026847.1"/>
</dbReference>
<evidence type="ECO:0000259" key="2">
    <source>
        <dbReference type="Pfam" id="PF13439"/>
    </source>
</evidence>
<dbReference type="Proteomes" id="UP000516446">
    <property type="component" value="Chromosome"/>
</dbReference>
<dbReference type="InterPro" id="IPR028098">
    <property type="entry name" value="Glyco_trans_4-like_N"/>
</dbReference>
<sequence>MLKITMFSSAETVPGQGVGSAYRELVNLLKDRFTDQFEIKINKLGKADISHYHTINLSFYLNTFLPGRGRKIGYVHFLPETLEGSIKLIWPFKQIFYRYVLAFYRRMDHIVVVNPTFIPKLEAAGIPTKDVTYIPNFVTKDEFYPLENTDKQIFRQDQGYKTDDFIILGVGQVQERKGIFDFIQLARDNPQWQFIWAGGFSFGGITAGYEELKKVVSNPPANLKFPGIVDRDQMNNYYNLANVFLLPSFNELFPMSALEAFSAGTPTILRDLDLYKEILAGYYLAAPDRDAMQKQLEQLQSDPKLQQEMINQALEASKRYSKDYVAGLWEKFYQEQAERK</sequence>
<keyword evidence="4" id="KW-1185">Reference proteome</keyword>
<dbReference type="Gene3D" id="3.40.50.2000">
    <property type="entry name" value="Glycogen Phosphorylase B"/>
    <property type="match status" value="2"/>
</dbReference>
<dbReference type="InterPro" id="IPR050194">
    <property type="entry name" value="Glycosyltransferase_grp1"/>
</dbReference>
<organism evidence="3 4">
    <name type="scientific">Weissella koreensis</name>
    <dbReference type="NCBI Taxonomy" id="165096"/>
    <lineage>
        <taxon>Bacteria</taxon>
        <taxon>Bacillati</taxon>
        <taxon>Bacillota</taxon>
        <taxon>Bacilli</taxon>
        <taxon>Lactobacillales</taxon>
        <taxon>Lactobacillaceae</taxon>
        <taxon>Weissella</taxon>
    </lineage>
</organism>
<gene>
    <name evidence="3" type="ORF">FY536_01925</name>
</gene>
<feature type="domain" description="Glycosyltransferase subfamily 4-like N-terminal" evidence="2">
    <location>
        <begin position="44"/>
        <end position="139"/>
    </location>
</feature>
<reference evidence="3 4" key="1">
    <citation type="submission" date="2019-08" db="EMBL/GenBank/DDBJ databases">
        <authorList>
            <person name="Chang H.C."/>
            <person name="Mun S.Y."/>
        </authorList>
    </citation>
    <scope>NUCLEOTIDE SEQUENCE [LARGE SCALE GENOMIC DNA]</scope>
    <source>
        <strain evidence="3 4">SK</strain>
    </source>
</reference>
<feature type="domain" description="Glycosyl transferase family 1" evidence="1">
    <location>
        <begin position="151"/>
        <end position="313"/>
    </location>
</feature>
<dbReference type="EMBL" id="CP043431">
    <property type="protein sequence ID" value="QNT64103.1"/>
    <property type="molecule type" value="Genomic_DNA"/>
</dbReference>
<dbReference type="PANTHER" id="PTHR45947:SF3">
    <property type="entry name" value="SULFOQUINOVOSYL TRANSFERASE SQD2"/>
    <property type="match status" value="1"/>
</dbReference>
<dbReference type="Pfam" id="PF00534">
    <property type="entry name" value="Glycos_transf_1"/>
    <property type="match status" value="1"/>
</dbReference>
<evidence type="ECO:0000259" key="1">
    <source>
        <dbReference type="Pfam" id="PF00534"/>
    </source>
</evidence>
<dbReference type="Pfam" id="PF13439">
    <property type="entry name" value="Glyco_transf_4"/>
    <property type="match status" value="1"/>
</dbReference>
<evidence type="ECO:0000313" key="3">
    <source>
        <dbReference type="EMBL" id="QNT64103.1"/>
    </source>
</evidence>
<proteinExistence type="predicted"/>
<dbReference type="PANTHER" id="PTHR45947">
    <property type="entry name" value="SULFOQUINOVOSYL TRANSFERASE SQD2"/>
    <property type="match status" value="1"/>
</dbReference>
<dbReference type="SUPFAM" id="SSF53756">
    <property type="entry name" value="UDP-Glycosyltransferase/glycogen phosphorylase"/>
    <property type="match status" value="1"/>
</dbReference>
<name>A0A7H1MKW7_9LACO</name>
<accession>A0A7H1MKW7</accession>
<protein>
    <submittedName>
        <fullName evidence="3">Glycosyltransferase family 4 protein</fullName>
    </submittedName>
</protein>
<evidence type="ECO:0000313" key="4">
    <source>
        <dbReference type="Proteomes" id="UP000516446"/>
    </source>
</evidence>
<dbReference type="InterPro" id="IPR001296">
    <property type="entry name" value="Glyco_trans_1"/>
</dbReference>
<dbReference type="CDD" id="cd03801">
    <property type="entry name" value="GT4_PimA-like"/>
    <property type="match status" value="1"/>
</dbReference>